<accession>A0ABQ6I6Q7</accession>
<feature type="compositionally biased region" description="Basic and acidic residues" evidence="1">
    <location>
        <begin position="1"/>
        <end position="32"/>
    </location>
</feature>
<feature type="compositionally biased region" description="Basic and acidic residues" evidence="1">
    <location>
        <begin position="94"/>
        <end position="103"/>
    </location>
</feature>
<dbReference type="EMBL" id="BSUK01000001">
    <property type="protein sequence ID" value="GMA26322.1"/>
    <property type="molecule type" value="Genomic_DNA"/>
</dbReference>
<comment type="caution">
    <text evidence="2">The sequence shown here is derived from an EMBL/GenBank/DDBJ whole genome shotgun (WGS) entry which is preliminary data.</text>
</comment>
<evidence type="ECO:0000313" key="2">
    <source>
        <dbReference type="EMBL" id="GMA26322.1"/>
    </source>
</evidence>
<reference evidence="3" key="1">
    <citation type="journal article" date="2019" name="Int. J. Syst. Evol. Microbiol.">
        <title>The Global Catalogue of Microorganisms (GCM) 10K type strain sequencing project: providing services to taxonomists for standard genome sequencing and annotation.</title>
        <authorList>
            <consortium name="The Broad Institute Genomics Platform"/>
            <consortium name="The Broad Institute Genome Sequencing Center for Infectious Disease"/>
            <person name="Wu L."/>
            <person name="Ma J."/>
        </authorList>
    </citation>
    <scope>NUCLEOTIDE SEQUENCE [LARGE SCALE GENOMIC DNA]</scope>
    <source>
        <strain evidence="3">NBRC 106348</strain>
    </source>
</reference>
<organism evidence="2 3">
    <name type="scientific">Luteimicrobium album</name>
    <dbReference type="NCBI Taxonomy" id="1054550"/>
    <lineage>
        <taxon>Bacteria</taxon>
        <taxon>Bacillati</taxon>
        <taxon>Actinomycetota</taxon>
        <taxon>Actinomycetes</taxon>
        <taxon>Micrococcales</taxon>
        <taxon>Luteimicrobium</taxon>
    </lineage>
</organism>
<sequence>MHDLRGQRVAELGGERRLARSGRAVHDDEPRPVPRGPRRGSPSRVRLTSSARTAGDTLMRVPPASCVATGSVLRPHPVLRRAGAGGVELLGDPGRGRAADGVA</sequence>
<feature type="region of interest" description="Disordered" evidence="1">
    <location>
        <begin position="1"/>
        <end position="58"/>
    </location>
</feature>
<evidence type="ECO:0000313" key="3">
    <source>
        <dbReference type="Proteomes" id="UP001157091"/>
    </source>
</evidence>
<name>A0ABQ6I6Q7_9MICO</name>
<proteinExistence type="predicted"/>
<gene>
    <name evidence="2" type="ORF">GCM10025864_40810</name>
</gene>
<protein>
    <submittedName>
        <fullName evidence="2">Uncharacterized protein</fullName>
    </submittedName>
</protein>
<evidence type="ECO:0000256" key="1">
    <source>
        <dbReference type="SAM" id="MobiDB-lite"/>
    </source>
</evidence>
<feature type="region of interest" description="Disordered" evidence="1">
    <location>
        <begin position="84"/>
        <end position="103"/>
    </location>
</feature>
<dbReference type="Proteomes" id="UP001157091">
    <property type="component" value="Unassembled WGS sequence"/>
</dbReference>
<keyword evidence="3" id="KW-1185">Reference proteome</keyword>